<sequence>MSKYKTWEMLIHTKKTKSDPSPKLKEETKRKFGNREIDTTSNQKILGTQFVLSNNYFQITNLL</sequence>
<feature type="compositionally biased region" description="Basic and acidic residues" evidence="1">
    <location>
        <begin position="16"/>
        <end position="36"/>
    </location>
</feature>
<reference evidence="2" key="1">
    <citation type="journal article" date="2018" name="Nat. Plants">
        <title>Whole-genome landscape of Medicago truncatula symbiotic genes.</title>
        <authorList>
            <person name="Pecrix Y."/>
            <person name="Gamas P."/>
            <person name="Carrere S."/>
        </authorList>
    </citation>
    <scope>NUCLEOTIDE SEQUENCE</scope>
    <source>
        <tissue evidence="2">Leaves</tissue>
    </source>
</reference>
<evidence type="ECO:0000256" key="1">
    <source>
        <dbReference type="SAM" id="MobiDB-lite"/>
    </source>
</evidence>
<comment type="caution">
    <text evidence="2">The sequence shown here is derived from an EMBL/GenBank/DDBJ whole genome shotgun (WGS) entry which is preliminary data.</text>
</comment>
<dbReference type="Proteomes" id="UP000265566">
    <property type="component" value="Chromosome 2"/>
</dbReference>
<protein>
    <submittedName>
        <fullName evidence="2">Uncharacterized protein</fullName>
    </submittedName>
</protein>
<evidence type="ECO:0000313" key="2">
    <source>
        <dbReference type="EMBL" id="RHN76334.1"/>
    </source>
</evidence>
<feature type="region of interest" description="Disordered" evidence="1">
    <location>
        <begin position="13"/>
        <end position="36"/>
    </location>
</feature>
<organism evidence="2">
    <name type="scientific">Medicago truncatula</name>
    <name type="common">Barrel medic</name>
    <name type="synonym">Medicago tribuloides</name>
    <dbReference type="NCBI Taxonomy" id="3880"/>
    <lineage>
        <taxon>Eukaryota</taxon>
        <taxon>Viridiplantae</taxon>
        <taxon>Streptophyta</taxon>
        <taxon>Embryophyta</taxon>
        <taxon>Tracheophyta</taxon>
        <taxon>Spermatophyta</taxon>
        <taxon>Magnoliopsida</taxon>
        <taxon>eudicotyledons</taxon>
        <taxon>Gunneridae</taxon>
        <taxon>Pentapetalae</taxon>
        <taxon>rosids</taxon>
        <taxon>fabids</taxon>
        <taxon>Fabales</taxon>
        <taxon>Fabaceae</taxon>
        <taxon>Papilionoideae</taxon>
        <taxon>50 kb inversion clade</taxon>
        <taxon>NPAAA clade</taxon>
        <taxon>Hologalegina</taxon>
        <taxon>IRL clade</taxon>
        <taxon>Trifolieae</taxon>
        <taxon>Medicago</taxon>
    </lineage>
</organism>
<dbReference type="EMBL" id="PSQE01000002">
    <property type="protein sequence ID" value="RHN76334.1"/>
    <property type="molecule type" value="Genomic_DNA"/>
</dbReference>
<dbReference type="Gramene" id="rna12639">
    <property type="protein sequence ID" value="RHN76334.1"/>
    <property type="gene ID" value="gene12639"/>
</dbReference>
<name>A0A396JGR1_MEDTR</name>
<proteinExistence type="predicted"/>
<accession>A0A396JGR1</accession>
<dbReference type="AlphaFoldDB" id="A0A396JGR1"/>
<gene>
    <name evidence="2" type="ORF">MtrunA17_Chr2g0330891</name>
</gene>